<sequence>MKPTKLLFLGLAALTAGTPSVPAPEIFTYPNELSAGPVNAQFHVTPDTAYLPLDHPRVSPRPNQTSFDWWWFSAYNPANLNESLVVKFYLATNASFPLRATTTDAVSVDVFVGFADGSAAPVMIEAKPADFTPKGQAVVNVEPRPAGGRVAGDWQTTGLTFREVDDGFEVRVDAGWMGLTGSMKLKTLAPPRLPCTASTHQPNAPLSMLPHVGWINTVPDASASVSLALNTRSTNKQLNFSSGIGYHDQKWGDAPFHSSVRSWYWGTARFGPYSLVYLQSTSHSDTTYSSVHLARDGREVFTKCQEDSRAPEGDCDALQVLSNEERTTLRIAMGDCSDLLVSIEKTRELVEYGSVGRWTGVLEAIVAEEVKFEGTAMMQEFHF</sequence>
<dbReference type="EMBL" id="ML987194">
    <property type="protein sequence ID" value="KAF2249649.1"/>
    <property type="molecule type" value="Genomic_DNA"/>
</dbReference>
<dbReference type="Pfam" id="PF24137">
    <property type="entry name" value="DA_N"/>
    <property type="match status" value="1"/>
</dbReference>
<evidence type="ECO:0008006" key="6">
    <source>
        <dbReference type="Google" id="ProtNLM"/>
    </source>
</evidence>
<gene>
    <name evidence="4" type="ORF">BU26DRAFT_603994</name>
</gene>
<keyword evidence="1" id="KW-0732">Signal</keyword>
<evidence type="ECO:0000256" key="1">
    <source>
        <dbReference type="SAM" id="SignalP"/>
    </source>
</evidence>
<protein>
    <recommendedName>
        <fullName evidence="6">AttH domain-containing protein</fullName>
    </recommendedName>
</protein>
<dbReference type="GeneID" id="54588814"/>
<organism evidence="4 5">
    <name type="scientific">Trematosphaeria pertusa</name>
    <dbReference type="NCBI Taxonomy" id="390896"/>
    <lineage>
        <taxon>Eukaryota</taxon>
        <taxon>Fungi</taxon>
        <taxon>Dikarya</taxon>
        <taxon>Ascomycota</taxon>
        <taxon>Pezizomycotina</taxon>
        <taxon>Dothideomycetes</taxon>
        <taxon>Pleosporomycetidae</taxon>
        <taxon>Pleosporales</taxon>
        <taxon>Massarineae</taxon>
        <taxon>Trematosphaeriaceae</taxon>
        <taxon>Trematosphaeria</taxon>
    </lineage>
</organism>
<dbReference type="InterPro" id="IPR056402">
    <property type="entry name" value="DA_N"/>
</dbReference>
<feature type="domain" description="Diels-Alderase N-terminal" evidence="2">
    <location>
        <begin position="27"/>
        <end position="251"/>
    </location>
</feature>
<evidence type="ECO:0000259" key="3">
    <source>
        <dbReference type="Pfam" id="PF25581"/>
    </source>
</evidence>
<dbReference type="Proteomes" id="UP000800094">
    <property type="component" value="Unassembled WGS sequence"/>
</dbReference>
<dbReference type="SUPFAM" id="SSF159245">
    <property type="entry name" value="AttH-like"/>
    <property type="match status" value="1"/>
</dbReference>
<accession>A0A6A6IHG3</accession>
<feature type="chain" id="PRO_5025344305" description="AttH domain-containing protein" evidence="1">
    <location>
        <begin position="18"/>
        <end position="383"/>
    </location>
</feature>
<dbReference type="OrthoDB" id="3914164at2759"/>
<dbReference type="InterPro" id="IPR057722">
    <property type="entry name" value="AsqO/PenF-like_C"/>
</dbReference>
<dbReference type="Pfam" id="PF25581">
    <property type="entry name" value="AsqO_C"/>
    <property type="match status" value="1"/>
</dbReference>
<feature type="signal peptide" evidence="1">
    <location>
        <begin position="1"/>
        <end position="17"/>
    </location>
</feature>
<name>A0A6A6IHG3_9PLEO</name>
<keyword evidence="5" id="KW-1185">Reference proteome</keyword>
<evidence type="ECO:0000313" key="5">
    <source>
        <dbReference type="Proteomes" id="UP000800094"/>
    </source>
</evidence>
<proteinExistence type="predicted"/>
<dbReference type="AlphaFoldDB" id="A0A6A6IHG3"/>
<reference evidence="4" key="1">
    <citation type="journal article" date="2020" name="Stud. Mycol.">
        <title>101 Dothideomycetes genomes: a test case for predicting lifestyles and emergence of pathogens.</title>
        <authorList>
            <person name="Haridas S."/>
            <person name="Albert R."/>
            <person name="Binder M."/>
            <person name="Bloem J."/>
            <person name="Labutti K."/>
            <person name="Salamov A."/>
            <person name="Andreopoulos B."/>
            <person name="Baker S."/>
            <person name="Barry K."/>
            <person name="Bills G."/>
            <person name="Bluhm B."/>
            <person name="Cannon C."/>
            <person name="Castanera R."/>
            <person name="Culley D."/>
            <person name="Daum C."/>
            <person name="Ezra D."/>
            <person name="Gonzalez J."/>
            <person name="Henrissat B."/>
            <person name="Kuo A."/>
            <person name="Liang C."/>
            <person name="Lipzen A."/>
            <person name="Lutzoni F."/>
            <person name="Magnuson J."/>
            <person name="Mondo S."/>
            <person name="Nolan M."/>
            <person name="Ohm R."/>
            <person name="Pangilinan J."/>
            <person name="Park H.-J."/>
            <person name="Ramirez L."/>
            <person name="Alfaro M."/>
            <person name="Sun H."/>
            <person name="Tritt A."/>
            <person name="Yoshinaga Y."/>
            <person name="Zwiers L.-H."/>
            <person name="Turgeon B."/>
            <person name="Goodwin S."/>
            <person name="Spatafora J."/>
            <person name="Crous P."/>
            <person name="Grigoriev I."/>
        </authorList>
    </citation>
    <scope>NUCLEOTIDE SEQUENCE</scope>
    <source>
        <strain evidence="4">CBS 122368</strain>
    </source>
</reference>
<evidence type="ECO:0000259" key="2">
    <source>
        <dbReference type="Pfam" id="PF24137"/>
    </source>
</evidence>
<evidence type="ECO:0000313" key="4">
    <source>
        <dbReference type="EMBL" id="KAF2249649.1"/>
    </source>
</evidence>
<dbReference type="RefSeq" id="XP_033684653.1">
    <property type="nucleotide sequence ID" value="XM_033835484.1"/>
</dbReference>
<feature type="domain" description="AsqO/PenF-like C-terminal" evidence="3">
    <location>
        <begin position="258"/>
        <end position="381"/>
    </location>
</feature>